<dbReference type="AlphaFoldDB" id="R7QHX0"/>
<reference evidence="2" key="1">
    <citation type="journal article" date="2013" name="Proc. Natl. Acad. Sci. U.S.A.">
        <title>Genome structure and metabolic features in the red seaweed Chondrus crispus shed light on evolution of the Archaeplastida.</title>
        <authorList>
            <person name="Collen J."/>
            <person name="Porcel B."/>
            <person name="Carre W."/>
            <person name="Ball S.G."/>
            <person name="Chaparro C."/>
            <person name="Tonon T."/>
            <person name="Barbeyron T."/>
            <person name="Michel G."/>
            <person name="Noel B."/>
            <person name="Valentin K."/>
            <person name="Elias M."/>
            <person name="Artiguenave F."/>
            <person name="Arun A."/>
            <person name="Aury J.M."/>
            <person name="Barbosa-Neto J.F."/>
            <person name="Bothwell J.H."/>
            <person name="Bouget F.Y."/>
            <person name="Brillet L."/>
            <person name="Cabello-Hurtado F."/>
            <person name="Capella-Gutierrez S."/>
            <person name="Charrier B."/>
            <person name="Cladiere L."/>
            <person name="Cock J.M."/>
            <person name="Coelho S.M."/>
            <person name="Colleoni C."/>
            <person name="Czjzek M."/>
            <person name="Da Silva C."/>
            <person name="Delage L."/>
            <person name="Denoeud F."/>
            <person name="Deschamps P."/>
            <person name="Dittami S.M."/>
            <person name="Gabaldon T."/>
            <person name="Gachon C.M."/>
            <person name="Groisillier A."/>
            <person name="Herve C."/>
            <person name="Jabbari K."/>
            <person name="Katinka M."/>
            <person name="Kloareg B."/>
            <person name="Kowalczyk N."/>
            <person name="Labadie K."/>
            <person name="Leblanc C."/>
            <person name="Lopez P.J."/>
            <person name="McLachlan D.H."/>
            <person name="Meslet-Cladiere L."/>
            <person name="Moustafa A."/>
            <person name="Nehr Z."/>
            <person name="Nyvall Collen P."/>
            <person name="Panaud O."/>
            <person name="Partensky F."/>
            <person name="Poulain J."/>
            <person name="Rensing S.A."/>
            <person name="Rousvoal S."/>
            <person name="Samson G."/>
            <person name="Symeonidi A."/>
            <person name="Weissenbach J."/>
            <person name="Zambounis A."/>
            <person name="Wincker P."/>
            <person name="Boyen C."/>
        </authorList>
    </citation>
    <scope>NUCLEOTIDE SEQUENCE [LARGE SCALE GENOMIC DNA]</scope>
    <source>
        <strain evidence="2">cv. Stackhouse</strain>
    </source>
</reference>
<name>R7QHX0_CHOCR</name>
<gene>
    <name evidence="1" type="ORF">CHC_T00004984001</name>
</gene>
<evidence type="ECO:0000313" key="1">
    <source>
        <dbReference type="EMBL" id="CDF36995.1"/>
    </source>
</evidence>
<dbReference type="GeneID" id="17324524"/>
<sequence length="105" mass="11942">MSESVWFRLDIPQLSCSSGRQIFVTKEMDTRSKICMRTIGSGRPLWRVDSSAAGIAIECAAFDTARPTTGRCSWQWTSDILWQYPAELQLVLKRVKVKPSVHPRL</sequence>
<dbReference type="EMBL" id="HG001808">
    <property type="protein sequence ID" value="CDF36995.1"/>
    <property type="molecule type" value="Genomic_DNA"/>
</dbReference>
<keyword evidence="2" id="KW-1185">Reference proteome</keyword>
<organism evidence="1 2">
    <name type="scientific">Chondrus crispus</name>
    <name type="common">Carrageen Irish moss</name>
    <name type="synonym">Polymorpha crispa</name>
    <dbReference type="NCBI Taxonomy" id="2769"/>
    <lineage>
        <taxon>Eukaryota</taxon>
        <taxon>Rhodophyta</taxon>
        <taxon>Florideophyceae</taxon>
        <taxon>Rhodymeniophycidae</taxon>
        <taxon>Gigartinales</taxon>
        <taxon>Gigartinaceae</taxon>
        <taxon>Chondrus</taxon>
    </lineage>
</organism>
<dbReference type="KEGG" id="ccp:CHC_T00004984001"/>
<dbReference type="RefSeq" id="XP_005716814.1">
    <property type="nucleotide sequence ID" value="XM_005716757.1"/>
</dbReference>
<proteinExistence type="predicted"/>
<protein>
    <submittedName>
        <fullName evidence="1">Uncharacterized protein</fullName>
    </submittedName>
</protein>
<dbReference type="Gramene" id="CDF36995">
    <property type="protein sequence ID" value="CDF36995"/>
    <property type="gene ID" value="CHC_T00004984001"/>
</dbReference>
<dbReference type="Proteomes" id="UP000012073">
    <property type="component" value="Unassembled WGS sequence"/>
</dbReference>
<accession>R7QHX0</accession>
<evidence type="ECO:0000313" key="2">
    <source>
        <dbReference type="Proteomes" id="UP000012073"/>
    </source>
</evidence>